<dbReference type="Gene3D" id="2.40.170.20">
    <property type="entry name" value="TonB-dependent receptor, beta-barrel domain"/>
    <property type="match status" value="1"/>
</dbReference>
<keyword evidence="6 7" id="KW-0998">Cell outer membrane</keyword>
<dbReference type="Gene3D" id="2.170.130.10">
    <property type="entry name" value="TonB-dependent receptor, plug domain"/>
    <property type="match status" value="1"/>
</dbReference>
<dbReference type="InterPro" id="IPR023997">
    <property type="entry name" value="TonB-dep_OMP_SusC/RagA_CS"/>
</dbReference>
<evidence type="ECO:0000259" key="8">
    <source>
        <dbReference type="Pfam" id="PF07715"/>
    </source>
</evidence>
<dbReference type="SUPFAM" id="SSF56935">
    <property type="entry name" value="Porins"/>
    <property type="match status" value="1"/>
</dbReference>
<dbReference type="Gene3D" id="2.60.40.1120">
    <property type="entry name" value="Carboxypeptidase-like, regulatory domain"/>
    <property type="match status" value="1"/>
</dbReference>
<feature type="domain" description="TonB-dependent receptor plug" evidence="8">
    <location>
        <begin position="85"/>
        <end position="190"/>
    </location>
</feature>
<comment type="subcellular location">
    <subcellularLocation>
        <location evidence="1 7">Cell outer membrane</location>
        <topology evidence="1 7">Multi-pass membrane protein</topology>
    </subcellularLocation>
</comment>
<dbReference type="NCBIfam" id="TIGR04057">
    <property type="entry name" value="SusC_RagA_signa"/>
    <property type="match status" value="1"/>
</dbReference>
<dbReference type="InterPro" id="IPR008969">
    <property type="entry name" value="CarboxyPept-like_regulatory"/>
</dbReference>
<dbReference type="InterPro" id="IPR012910">
    <property type="entry name" value="Plug_dom"/>
</dbReference>
<proteinExistence type="inferred from homology"/>
<organism evidence="9 10">
    <name type="scientific">Niabella ginsengisoli</name>
    <dbReference type="NCBI Taxonomy" id="522298"/>
    <lineage>
        <taxon>Bacteria</taxon>
        <taxon>Pseudomonadati</taxon>
        <taxon>Bacteroidota</taxon>
        <taxon>Chitinophagia</taxon>
        <taxon>Chitinophagales</taxon>
        <taxon>Chitinophagaceae</taxon>
        <taxon>Niabella</taxon>
    </lineage>
</organism>
<dbReference type="InterPro" id="IPR039426">
    <property type="entry name" value="TonB-dep_rcpt-like"/>
</dbReference>
<dbReference type="InterPro" id="IPR036942">
    <property type="entry name" value="Beta-barrel_TonB_sf"/>
</dbReference>
<comment type="caution">
    <text evidence="9">The sequence shown here is derived from an EMBL/GenBank/DDBJ whole genome shotgun (WGS) entry which is preliminary data.</text>
</comment>
<keyword evidence="10" id="KW-1185">Reference proteome</keyword>
<evidence type="ECO:0000256" key="4">
    <source>
        <dbReference type="ARBA" id="ARBA00022692"/>
    </source>
</evidence>
<evidence type="ECO:0000256" key="7">
    <source>
        <dbReference type="PROSITE-ProRule" id="PRU01360"/>
    </source>
</evidence>
<dbReference type="Pfam" id="PF07715">
    <property type="entry name" value="Plug"/>
    <property type="match status" value="1"/>
</dbReference>
<keyword evidence="5 7" id="KW-0472">Membrane</keyword>
<dbReference type="EMBL" id="JAKWBL010000004">
    <property type="protein sequence ID" value="MCH5599662.1"/>
    <property type="molecule type" value="Genomic_DNA"/>
</dbReference>
<comment type="similarity">
    <text evidence="7">Belongs to the TonB-dependent receptor family.</text>
</comment>
<evidence type="ECO:0000256" key="6">
    <source>
        <dbReference type="ARBA" id="ARBA00023237"/>
    </source>
</evidence>
<name>A0ABS9SMQ9_9BACT</name>
<gene>
    <name evidence="9" type="ORF">MKP09_17970</name>
</gene>
<dbReference type="SUPFAM" id="SSF49464">
    <property type="entry name" value="Carboxypeptidase regulatory domain-like"/>
    <property type="match status" value="1"/>
</dbReference>
<keyword evidence="4 7" id="KW-0812">Transmembrane</keyword>
<reference evidence="9 10" key="1">
    <citation type="submission" date="2022-02" db="EMBL/GenBank/DDBJ databases">
        <authorList>
            <person name="Min J."/>
        </authorList>
    </citation>
    <scope>NUCLEOTIDE SEQUENCE [LARGE SCALE GENOMIC DNA]</scope>
    <source>
        <strain evidence="9 10">GR10-1</strain>
    </source>
</reference>
<evidence type="ECO:0000313" key="9">
    <source>
        <dbReference type="EMBL" id="MCH5599662.1"/>
    </source>
</evidence>
<protein>
    <submittedName>
        <fullName evidence="9">TonB-dependent receptor</fullName>
    </submittedName>
</protein>
<dbReference type="NCBIfam" id="TIGR04056">
    <property type="entry name" value="OMP_RagA_SusC"/>
    <property type="match status" value="1"/>
</dbReference>
<keyword evidence="3 7" id="KW-1134">Transmembrane beta strand</keyword>
<sequence>MSDAGSAIPNVTVQVKGTSIGTATDSSGNFTLRVPDVNSVLVFSSVGYTEKEEALNGQTELAIVMVTSSQSLEQVVVIGYGTARKRDLTGSVASVKGDELAKQPVQTATQALQGKVAGVQVIGSGEPNANPSVRLRGTGSVLAGVNPLYVVDGVLTDDIRNINNADILTMDILKDASTSAIYGVRGANGVIIITTKKGRSGKTTFNYSGSVAVKEATNLVDMAGEQQYAGYLNEASNYYGSGANLIDPAKLVGNNTDWYDAILQKAYQQSHNLSMSGGNERFLFFMSGGYLADEGIQKGNKFERFTLRSNNEYTLNKWIKFNSQISYTRGDANEPVFDAFSNAYRASPYVASKIGDKYGNTSLAGNVSNPLLSIDKNYSNVITNRIQGNFGIDLKPIKDLTIRSALNFDLNYFKKTGYSYPYLSDTSTFLENGGNQSRTASTLTVEKNDFSTLIWDNTATYAKTFDKHNLTVLAGFVAEKFKANNFNGTALNVPQNMDQWYLDAGTAGSQTVVNTGDLRTRLSYLGRINYGFDSRYLVTATFRADGSSKFGSGQRYGYFPSAAIGWTITEEAFMENQQAFDLLKLRLGYGAKGNDNISSNEFLSVATQNLPYYFPSGSPSAIQGITFDKAFDPNIRWEITKEINIGLDFAILKNKLSGTIDLYDKKTDNALIDIGLSGVVFDADSRYITNATTISNKGIELSLNWNDKIGADWTYSLNGNVAYNKNNIEELNGGQPLAGGAVHNYFSTRTDNDRPIASYYVLQAAGIFQNQAEIDASAQPNARAGDLIYLDLSGPEGTPDGVINDFDRAFSGSYQPKVTYGLNGNVSYKNIDLSFGSFGLAGAKIYNGKKAARGANQLTDNVEASVAKNRWTPNNPNTNVPRANASALPASTYFVESGDFFRLNNLTVGYTVKSSWLERAKVSNCRFYLSAQNLFTITPYSGFTPEILTVDPGNPRNASLAQGVDLNTYPSVRTYVLGLNLSF</sequence>
<evidence type="ECO:0000256" key="5">
    <source>
        <dbReference type="ARBA" id="ARBA00023136"/>
    </source>
</evidence>
<keyword evidence="2 7" id="KW-0813">Transport</keyword>
<evidence type="ECO:0000256" key="1">
    <source>
        <dbReference type="ARBA" id="ARBA00004571"/>
    </source>
</evidence>
<dbReference type="InterPro" id="IPR023996">
    <property type="entry name" value="TonB-dep_OMP_SusC/RagA"/>
</dbReference>
<dbReference type="InterPro" id="IPR037066">
    <property type="entry name" value="Plug_dom_sf"/>
</dbReference>
<evidence type="ECO:0000313" key="10">
    <source>
        <dbReference type="Proteomes" id="UP001202248"/>
    </source>
</evidence>
<keyword evidence="9" id="KW-0675">Receptor</keyword>
<accession>A0ABS9SMQ9</accession>
<evidence type="ECO:0000256" key="2">
    <source>
        <dbReference type="ARBA" id="ARBA00022448"/>
    </source>
</evidence>
<evidence type="ECO:0000256" key="3">
    <source>
        <dbReference type="ARBA" id="ARBA00022452"/>
    </source>
</evidence>
<dbReference type="PROSITE" id="PS52016">
    <property type="entry name" value="TONB_DEPENDENT_REC_3"/>
    <property type="match status" value="1"/>
</dbReference>
<dbReference type="Proteomes" id="UP001202248">
    <property type="component" value="Unassembled WGS sequence"/>
</dbReference>
<dbReference type="Pfam" id="PF13715">
    <property type="entry name" value="CarbopepD_reg_2"/>
    <property type="match status" value="1"/>
</dbReference>